<dbReference type="AlphaFoldDB" id="A0A0C9MY74"/>
<evidence type="ECO:0000256" key="10">
    <source>
        <dbReference type="PROSITE-ProRule" id="PRU10144"/>
    </source>
</evidence>
<feature type="domain" description="TonB-dependent receptor-like beta-barrel" evidence="13">
    <location>
        <begin position="260"/>
        <end position="704"/>
    </location>
</feature>
<feature type="domain" description="TonB-dependent receptor plug" evidence="14">
    <location>
        <begin position="77"/>
        <end position="178"/>
    </location>
</feature>
<evidence type="ECO:0000256" key="4">
    <source>
        <dbReference type="ARBA" id="ARBA00022692"/>
    </source>
</evidence>
<evidence type="ECO:0000256" key="3">
    <source>
        <dbReference type="ARBA" id="ARBA00022452"/>
    </source>
</evidence>
<protein>
    <submittedName>
        <fullName evidence="15">DNA, contig: SP661</fullName>
    </submittedName>
</protein>
<dbReference type="InterPro" id="IPR039426">
    <property type="entry name" value="TonB-dep_rcpt-like"/>
</dbReference>
<name>A0A0C9MY74_SPHPI</name>
<evidence type="ECO:0000256" key="1">
    <source>
        <dbReference type="ARBA" id="ARBA00004571"/>
    </source>
</evidence>
<evidence type="ECO:0000256" key="9">
    <source>
        <dbReference type="PROSITE-ProRule" id="PRU01360"/>
    </source>
</evidence>
<dbReference type="PROSITE" id="PS52016">
    <property type="entry name" value="TONB_DEPENDENT_REC_3"/>
    <property type="match status" value="1"/>
</dbReference>
<evidence type="ECO:0000256" key="2">
    <source>
        <dbReference type="ARBA" id="ARBA00022448"/>
    </source>
</evidence>
<keyword evidence="6 11" id="KW-0798">TonB box</keyword>
<dbReference type="GO" id="GO:0009279">
    <property type="term" value="C:cell outer membrane"/>
    <property type="evidence" value="ECO:0007669"/>
    <property type="project" value="UniProtKB-SubCell"/>
</dbReference>
<feature type="short sequence motif" description="TonB C-terminal box" evidence="10">
    <location>
        <begin position="720"/>
        <end position="737"/>
    </location>
</feature>
<dbReference type="InterPro" id="IPR000531">
    <property type="entry name" value="Beta-barrel_TonB"/>
</dbReference>
<accession>A0A0C9MY74</accession>
<evidence type="ECO:0000313" key="15">
    <source>
        <dbReference type="EMBL" id="GAN15566.1"/>
    </source>
</evidence>
<organism evidence="15 16">
    <name type="scientific">Sphingomonas paucimobilis NBRC 13935</name>
    <dbReference type="NCBI Taxonomy" id="1219050"/>
    <lineage>
        <taxon>Bacteria</taxon>
        <taxon>Pseudomonadati</taxon>
        <taxon>Pseudomonadota</taxon>
        <taxon>Alphaproteobacteria</taxon>
        <taxon>Sphingomonadales</taxon>
        <taxon>Sphingomonadaceae</taxon>
        <taxon>Sphingomonas</taxon>
    </lineage>
</organism>
<reference evidence="15 16" key="1">
    <citation type="submission" date="2014-08" db="EMBL/GenBank/DDBJ databases">
        <title>Whole genome shotgun sequence of Sphingomonas paucimobilis NBRC 13935.</title>
        <authorList>
            <person name="Hosoyama A."/>
            <person name="Hashimoto M."/>
            <person name="Hosoyama Y."/>
            <person name="Noguchi M."/>
            <person name="Uohara A."/>
            <person name="Ohji S."/>
            <person name="Katano-Makiyama Y."/>
            <person name="Ichikawa N."/>
            <person name="Kimura A."/>
            <person name="Yamazoe A."/>
            <person name="Fujita N."/>
        </authorList>
    </citation>
    <scope>NUCLEOTIDE SEQUENCE [LARGE SCALE GENOMIC DNA]</scope>
    <source>
        <strain evidence="15 16">NBRC 13935</strain>
    </source>
</reference>
<evidence type="ECO:0000259" key="13">
    <source>
        <dbReference type="Pfam" id="PF00593"/>
    </source>
</evidence>
<comment type="similarity">
    <text evidence="9 11">Belongs to the TonB-dependent receptor family.</text>
</comment>
<proteinExistence type="inferred from homology"/>
<dbReference type="InterPro" id="IPR010917">
    <property type="entry name" value="TonB_rcpt_CS"/>
</dbReference>
<evidence type="ECO:0000256" key="5">
    <source>
        <dbReference type="ARBA" id="ARBA00022729"/>
    </source>
</evidence>
<evidence type="ECO:0000259" key="14">
    <source>
        <dbReference type="Pfam" id="PF07715"/>
    </source>
</evidence>
<feature type="chain" id="PRO_5002200101" evidence="12">
    <location>
        <begin position="28"/>
        <end position="737"/>
    </location>
</feature>
<evidence type="ECO:0000256" key="7">
    <source>
        <dbReference type="ARBA" id="ARBA00023136"/>
    </source>
</evidence>
<evidence type="ECO:0000256" key="8">
    <source>
        <dbReference type="ARBA" id="ARBA00023237"/>
    </source>
</evidence>
<dbReference type="InterPro" id="IPR012910">
    <property type="entry name" value="Plug_dom"/>
</dbReference>
<dbReference type="PROSITE" id="PS01156">
    <property type="entry name" value="TONB_DEPENDENT_REC_2"/>
    <property type="match status" value="1"/>
</dbReference>
<evidence type="ECO:0000256" key="6">
    <source>
        <dbReference type="ARBA" id="ARBA00023077"/>
    </source>
</evidence>
<keyword evidence="4 9" id="KW-0812">Transmembrane</keyword>
<dbReference type="SUPFAM" id="SSF56935">
    <property type="entry name" value="Porins"/>
    <property type="match status" value="1"/>
</dbReference>
<keyword evidence="8 9" id="KW-0998">Cell outer membrane</keyword>
<dbReference type="Pfam" id="PF00593">
    <property type="entry name" value="TonB_dep_Rec_b-barrel"/>
    <property type="match status" value="1"/>
</dbReference>
<keyword evidence="16" id="KW-1185">Reference proteome</keyword>
<dbReference type="InterPro" id="IPR036942">
    <property type="entry name" value="Beta-barrel_TonB_sf"/>
</dbReference>
<dbReference type="Pfam" id="PF07715">
    <property type="entry name" value="Plug"/>
    <property type="match status" value="1"/>
</dbReference>
<keyword evidence="5 12" id="KW-0732">Signal</keyword>
<evidence type="ECO:0000256" key="12">
    <source>
        <dbReference type="SAM" id="SignalP"/>
    </source>
</evidence>
<evidence type="ECO:0000313" key="16">
    <source>
        <dbReference type="Proteomes" id="UP000032025"/>
    </source>
</evidence>
<dbReference type="PANTHER" id="PTHR32552">
    <property type="entry name" value="FERRICHROME IRON RECEPTOR-RELATED"/>
    <property type="match status" value="1"/>
</dbReference>
<dbReference type="Proteomes" id="UP000032025">
    <property type="component" value="Unassembled WGS sequence"/>
</dbReference>
<feature type="signal peptide" evidence="12">
    <location>
        <begin position="1"/>
        <end position="27"/>
    </location>
</feature>
<comment type="caution">
    <text evidence="15">The sequence shown here is derived from an EMBL/GenBank/DDBJ whole genome shotgun (WGS) entry which is preliminary data.</text>
</comment>
<dbReference type="InterPro" id="IPR037066">
    <property type="entry name" value="Plug_dom_sf"/>
</dbReference>
<dbReference type="EMBL" id="BBJS01000061">
    <property type="protein sequence ID" value="GAN15566.1"/>
    <property type="molecule type" value="Genomic_DNA"/>
</dbReference>
<evidence type="ECO:0000256" key="11">
    <source>
        <dbReference type="RuleBase" id="RU003357"/>
    </source>
</evidence>
<keyword evidence="3 9" id="KW-1134">Transmembrane beta strand</keyword>
<sequence length="737" mass="80275">MRGSRTLGSGLAACIMLGAAGSAPAFAQEVPAAEVPSAGATRPAPSSSSDGQITVIGWRLRQLDQDTTTASRLGLSIRETPATIDQISAEEMLSRGFRTVEEATVRLPGVTSGGSPGDPALFSMRGFSGEQITILHNGLYLGPANMINRPGNTWNIASIDILKGPGSVLYGQGAIGGAVNIVNKSPDFRADSLDALASYASFDTLSLGVGGNHIINDRVAARADVSYHRTGGYVDRSGSNSFNATAALLLKPSDRLSIEASVDYLRDDLPNYYGTPLVPAAFARDPIGGILRTANGYVVDGPMRFRQYNVADSRRHSWQVWPRVVVKWTPTDAITVSNTAYYFHAERQWINAENNIFNPATRRIDRDRFFVFHDQNLVGDQFSATWRHGIFGLDNRVLVGIDYSHLDFIRTRGFPDGDSVDPYNPAPGSFGPLVPRVSPTRWDQAALFGEDVLNLTPALKLVTGVRAERLYLTRENYNVDGGFSAATSFRRTYRLFNWRAGLVYDIARNVTVYGSFSTGKDPVGANIFLVNANQNFALSTSRQVEAGVKADLLNGRGSLTLALYDIRRRNILTQVAIDTVSNIGGQTSRGVEFSGEVKVSRGWTLIGSATYTDARYGRFVDPTYGIDASGNRLANVPRWTGSLWTTVRDIAGLPLEAGGGVRYVGDRVGNTANTLVLKPYATGIVYVTYAVNRNLSLTGRINNLWDKTFVQWADIYYPSQVQLGEPRRFEASALVRF</sequence>
<dbReference type="CDD" id="cd01347">
    <property type="entry name" value="ligand_gated_channel"/>
    <property type="match status" value="1"/>
</dbReference>
<comment type="subcellular location">
    <subcellularLocation>
        <location evidence="1 9">Cell outer membrane</location>
        <topology evidence="1 9">Multi-pass membrane protein</topology>
    </subcellularLocation>
</comment>
<keyword evidence="2 9" id="KW-0813">Transport</keyword>
<dbReference type="Gene3D" id="2.40.170.20">
    <property type="entry name" value="TonB-dependent receptor, beta-barrel domain"/>
    <property type="match status" value="1"/>
</dbReference>
<dbReference type="PANTHER" id="PTHR32552:SF84">
    <property type="entry name" value="TONB-DEPENDENT RECEPTOR-RELATED"/>
    <property type="match status" value="1"/>
</dbReference>
<dbReference type="Gene3D" id="2.170.130.10">
    <property type="entry name" value="TonB-dependent receptor, plug domain"/>
    <property type="match status" value="1"/>
</dbReference>
<keyword evidence="7 9" id="KW-0472">Membrane</keyword>
<gene>
    <name evidence="15" type="ORF">SP6_61_00150</name>
</gene>
<dbReference type="GO" id="GO:0015344">
    <property type="term" value="F:siderophore uptake transmembrane transporter activity"/>
    <property type="evidence" value="ECO:0007669"/>
    <property type="project" value="TreeGrafter"/>
</dbReference>